<evidence type="ECO:0000313" key="1">
    <source>
        <dbReference type="EnsemblPlants" id="AVESA.00010b.r2.5AG0793840.2.CDS"/>
    </source>
</evidence>
<evidence type="ECO:0000313" key="2">
    <source>
        <dbReference type="Proteomes" id="UP001732700"/>
    </source>
</evidence>
<organism evidence="1 2">
    <name type="scientific">Avena sativa</name>
    <name type="common">Oat</name>
    <dbReference type="NCBI Taxonomy" id="4498"/>
    <lineage>
        <taxon>Eukaryota</taxon>
        <taxon>Viridiplantae</taxon>
        <taxon>Streptophyta</taxon>
        <taxon>Embryophyta</taxon>
        <taxon>Tracheophyta</taxon>
        <taxon>Spermatophyta</taxon>
        <taxon>Magnoliopsida</taxon>
        <taxon>Liliopsida</taxon>
        <taxon>Poales</taxon>
        <taxon>Poaceae</taxon>
        <taxon>BOP clade</taxon>
        <taxon>Pooideae</taxon>
        <taxon>Poodae</taxon>
        <taxon>Poeae</taxon>
        <taxon>Poeae Chloroplast Group 1 (Aveneae type)</taxon>
        <taxon>Aveninae</taxon>
        <taxon>Avena</taxon>
    </lineage>
</organism>
<dbReference type="EnsemblPlants" id="AVESA.00010b.r2.5AG0793840.2">
    <property type="protein sequence ID" value="AVESA.00010b.r2.5AG0793840.2.CDS"/>
    <property type="gene ID" value="AVESA.00010b.r2.5AG0793840"/>
</dbReference>
<keyword evidence="2" id="KW-1185">Reference proteome</keyword>
<reference evidence="1" key="2">
    <citation type="submission" date="2025-09" db="UniProtKB">
        <authorList>
            <consortium name="EnsemblPlants"/>
        </authorList>
    </citation>
    <scope>IDENTIFICATION</scope>
</reference>
<accession>A0ACD5XCR6</accession>
<proteinExistence type="predicted"/>
<dbReference type="Proteomes" id="UP001732700">
    <property type="component" value="Chromosome 5A"/>
</dbReference>
<sequence>MHFATGAISTLLPKLGALLLEEYRLNKVVKQGIRDLGDELTSMQAALVKLSDVPLDQLDPQVKIWADDVRELSYAIEDSLDYYMVRLEPTTTAEQDDTFMAFIKKTGSWFSKLKTRHKISSNIKDIENQVRKVKERYDRYKVEDVVSNIATTTTVVDPRLLALYSNVSDLVGIDKSIEELIKRLYDGDDVTGKKLNTVSVVGLGGLGKTTLAKAVYGKLKKNFDCAGFVPVGQKPSMEKVLKDILHELDKQKYMDISASKLDVRQLIDEVQAFLANKRYLIVIDDIWDIQTWEIIKCALVDSNTGTRIITTTRICEVAKRVGGVYNMKPLSEENSRKLFNARIFGGASISTDNQPAEASVKILRKCGGVPLAIITIASLLVNKRKDEWSKVYDSIGFEDEDNEAVQNTRKIISYSYYDLPSYLKSLILYISIYQENGLIPKEQLIWMWVAEGFIPEKQGIGLFELGESYLNDLINRSMIQLAEPFSRLNFCSVHDMVLDLIHTLSRELRFVTVHDGEQQNTCSTNRSNTFHRLSIYKGCAEHNPIMEMGHVRSFIAIQCHDIRMPPLQSFKALRVLVLENCNFSLGVFNLESLSKLLQLRYLGLAATPLAELPRKIGHLKLLQFLNIADSAIKELPSSVSELTNLKFLAAPQGIMRGEVGKLKSLEELCLGSVDKSPNFVRDLGELTEMRALRIGFTEMDESIQKSLVESLQKLRRIQILNIGLEAEDMEIHCFHGFEEWAAPSELRQLWLVGMYLSRHPSWMDFSFVPHLSSLKLTVQVLEEQDMQILGKLPSLCFLNLYILESTYHQSYSVASHEFKKLGLLLINIEIICEEGALPMLYSLNCYASVRKDTGLVGNMPLLEDVTYWLHCKGCIREEVEKAEEALRQAAETHPSHPKLTIQRLKHKEISLADVLMVGTYLKDVLHVFEEGSLAREEVSTVAYYERVLHLSEDPSDEDGVLKLVTDLKAALRAPEEVWATDQYVRAFSIHLKDKLHLSRNDLATDEEEVSLADVRMVVAYLKDVLHVSEEVPATEDEVLTVEYARQILRISKENSDEEVLKAAQHLKDVLHAPEEVWANDKLLRSIATYFMDNNLPISTDKEEISLADVHAAATYLKDVLHISEEGSSATGEEMPTVAYLRHVLFVSEENSDQQVLAIATHFRNVLHASEDVWASDQLLRSAAPLYKDKLPVSEEDSDTDEEEISLADVRAAATYLKDVLHVLEGRVSATDDEMPTVAYLRDVLGLSEEHSDERMLKIATYFKHLLCAPEDVWLTDRMLRMMAPFYKDKLPVSGEVSDTQ</sequence>
<protein>
    <submittedName>
        <fullName evidence="1">Uncharacterized protein</fullName>
    </submittedName>
</protein>
<name>A0ACD5XCR6_AVESA</name>
<reference evidence="1" key="1">
    <citation type="submission" date="2021-05" db="EMBL/GenBank/DDBJ databases">
        <authorList>
            <person name="Scholz U."/>
            <person name="Mascher M."/>
            <person name="Fiebig A."/>
        </authorList>
    </citation>
    <scope>NUCLEOTIDE SEQUENCE [LARGE SCALE GENOMIC DNA]</scope>
</reference>